<dbReference type="GO" id="GO:0005524">
    <property type="term" value="F:ATP binding"/>
    <property type="evidence" value="ECO:0007669"/>
    <property type="project" value="UniProtKB-KW"/>
</dbReference>
<evidence type="ECO:0000256" key="9">
    <source>
        <dbReference type="ARBA" id="ARBA00023175"/>
    </source>
</evidence>
<reference evidence="13 15" key="2">
    <citation type="journal article" date="2013" name="Nature">
        <title>Insights into bilaterian evolution from three spiralian genomes.</title>
        <authorList>
            <person name="Simakov O."/>
            <person name="Marletaz F."/>
            <person name="Cho S.J."/>
            <person name="Edsinger-Gonzales E."/>
            <person name="Havlak P."/>
            <person name="Hellsten U."/>
            <person name="Kuo D.H."/>
            <person name="Larsson T."/>
            <person name="Lv J."/>
            <person name="Arendt D."/>
            <person name="Savage R."/>
            <person name="Osoegawa K."/>
            <person name="de Jong P."/>
            <person name="Grimwood J."/>
            <person name="Chapman J.A."/>
            <person name="Shapiro H."/>
            <person name="Aerts A."/>
            <person name="Otillar R.P."/>
            <person name="Terry A.Y."/>
            <person name="Boore J.L."/>
            <person name="Grigoriev I.V."/>
            <person name="Lindberg D.R."/>
            <person name="Seaver E.C."/>
            <person name="Weisblat D.A."/>
            <person name="Putnam N.H."/>
            <person name="Rokhsar D.S."/>
        </authorList>
    </citation>
    <scope>NUCLEOTIDE SEQUENCE</scope>
    <source>
        <strain evidence="13 15">I ESC-2004</strain>
    </source>
</reference>
<protein>
    <recommendedName>
        <fullName evidence="11">Dynein light intermediate chain</fullName>
    </recommendedName>
</protein>
<dbReference type="GO" id="GO:0005874">
    <property type="term" value="C:microtubule"/>
    <property type="evidence" value="ECO:0007669"/>
    <property type="project" value="UniProtKB-KW"/>
</dbReference>
<dbReference type="InterPro" id="IPR027417">
    <property type="entry name" value="P-loop_NTPase"/>
</dbReference>
<dbReference type="GO" id="GO:0005868">
    <property type="term" value="C:cytoplasmic dynein complex"/>
    <property type="evidence" value="ECO:0007669"/>
    <property type="project" value="UniProtKB-UniRule"/>
</dbReference>
<evidence type="ECO:0000256" key="5">
    <source>
        <dbReference type="ARBA" id="ARBA00022701"/>
    </source>
</evidence>
<comment type="subcellular location">
    <subcellularLocation>
        <location evidence="1 11">Cytoplasm</location>
        <location evidence="1 11">Cytoskeleton</location>
    </subcellularLocation>
</comment>
<feature type="compositionally biased region" description="Basic and acidic residues" evidence="12">
    <location>
        <begin position="1"/>
        <end position="12"/>
    </location>
</feature>
<evidence type="ECO:0000256" key="11">
    <source>
        <dbReference type="RuleBase" id="RU366047"/>
    </source>
</evidence>
<keyword evidence="6 11" id="KW-0547">Nucleotide-binding</keyword>
<feature type="compositionally biased region" description="Polar residues" evidence="12">
    <location>
        <begin position="480"/>
        <end position="493"/>
    </location>
</feature>
<evidence type="ECO:0000256" key="8">
    <source>
        <dbReference type="ARBA" id="ARBA00023017"/>
    </source>
</evidence>
<dbReference type="Proteomes" id="UP000014760">
    <property type="component" value="Unassembled WGS sequence"/>
</dbReference>
<evidence type="ECO:0000256" key="6">
    <source>
        <dbReference type="ARBA" id="ARBA00022741"/>
    </source>
</evidence>
<feature type="region of interest" description="Disordered" evidence="12">
    <location>
        <begin position="367"/>
        <end position="429"/>
    </location>
</feature>
<dbReference type="EMBL" id="AMQN01007554">
    <property type="status" value="NOT_ANNOTATED_CDS"/>
    <property type="molecule type" value="Genomic_DNA"/>
</dbReference>
<evidence type="ECO:0000256" key="7">
    <source>
        <dbReference type="ARBA" id="ARBA00022840"/>
    </source>
</evidence>
<feature type="region of interest" description="Disordered" evidence="12">
    <location>
        <begin position="175"/>
        <end position="203"/>
    </location>
</feature>
<dbReference type="STRING" id="283909.R7UJC4"/>
<dbReference type="GO" id="GO:0045504">
    <property type="term" value="F:dynein heavy chain binding"/>
    <property type="evidence" value="ECO:0007669"/>
    <property type="project" value="TreeGrafter"/>
</dbReference>
<keyword evidence="4 11" id="KW-0963">Cytoplasm</keyword>
<evidence type="ECO:0000256" key="1">
    <source>
        <dbReference type="ARBA" id="ARBA00004245"/>
    </source>
</evidence>
<comment type="subunit">
    <text evidence="11">Homodimer. The cytoplasmic dynein 1 complex consists of two catalytic heavy chains (HCs) and a number of non-catalytic subunits presented by intermediate chains (ICs).</text>
</comment>
<dbReference type="Gene3D" id="3.40.50.300">
    <property type="entry name" value="P-loop containing nucleotide triphosphate hydrolases"/>
    <property type="match status" value="1"/>
</dbReference>
<evidence type="ECO:0000256" key="3">
    <source>
        <dbReference type="ARBA" id="ARBA00022448"/>
    </source>
</evidence>
<dbReference type="OMA" id="FKHNVID"/>
<reference evidence="15" key="1">
    <citation type="submission" date="2012-12" db="EMBL/GenBank/DDBJ databases">
        <authorList>
            <person name="Hellsten U."/>
            <person name="Grimwood J."/>
            <person name="Chapman J.A."/>
            <person name="Shapiro H."/>
            <person name="Aerts A."/>
            <person name="Otillar R.P."/>
            <person name="Terry A.Y."/>
            <person name="Boore J.L."/>
            <person name="Simakov O."/>
            <person name="Marletaz F."/>
            <person name="Cho S.-J."/>
            <person name="Edsinger-Gonzales E."/>
            <person name="Havlak P."/>
            <person name="Kuo D.-H."/>
            <person name="Larsson T."/>
            <person name="Lv J."/>
            <person name="Arendt D."/>
            <person name="Savage R."/>
            <person name="Osoegawa K."/>
            <person name="de Jong P."/>
            <person name="Lindberg D.R."/>
            <person name="Seaver E.C."/>
            <person name="Weisblat D.A."/>
            <person name="Putnam N.H."/>
            <person name="Grigoriev I.V."/>
            <person name="Rokhsar D.S."/>
        </authorList>
    </citation>
    <scope>NUCLEOTIDE SEQUENCE</scope>
    <source>
        <strain evidence="15">I ESC-2004</strain>
    </source>
</reference>
<keyword evidence="7 11" id="KW-0067">ATP-binding</keyword>
<feature type="region of interest" description="Disordered" evidence="12">
    <location>
        <begin position="442"/>
        <end position="493"/>
    </location>
</feature>
<dbReference type="FunCoup" id="R7UJC4">
    <property type="interactions" value="1823"/>
</dbReference>
<dbReference type="SUPFAM" id="SSF52540">
    <property type="entry name" value="P-loop containing nucleoside triphosphate hydrolases"/>
    <property type="match status" value="1"/>
</dbReference>
<dbReference type="Pfam" id="PF05783">
    <property type="entry name" value="DLIC"/>
    <property type="match status" value="1"/>
</dbReference>
<gene>
    <name evidence="13" type="ORF">CAPTEDRAFT_20224</name>
</gene>
<organism evidence="13">
    <name type="scientific">Capitella teleta</name>
    <name type="common">Polychaete worm</name>
    <dbReference type="NCBI Taxonomy" id="283909"/>
    <lineage>
        <taxon>Eukaryota</taxon>
        <taxon>Metazoa</taxon>
        <taxon>Spiralia</taxon>
        <taxon>Lophotrochozoa</taxon>
        <taxon>Annelida</taxon>
        <taxon>Polychaeta</taxon>
        <taxon>Sedentaria</taxon>
        <taxon>Scolecida</taxon>
        <taxon>Capitellidae</taxon>
        <taxon>Capitella</taxon>
    </lineage>
</organism>
<keyword evidence="9 11" id="KW-0505">Motor protein</keyword>
<evidence type="ECO:0000256" key="2">
    <source>
        <dbReference type="ARBA" id="ARBA00006831"/>
    </source>
</evidence>
<evidence type="ECO:0000313" key="15">
    <source>
        <dbReference type="Proteomes" id="UP000014760"/>
    </source>
</evidence>
<accession>R7UJC4</accession>
<dbReference type="InterPro" id="IPR022780">
    <property type="entry name" value="Dynein_light_int_chain"/>
</dbReference>
<dbReference type="PANTHER" id="PTHR12688:SF0">
    <property type="entry name" value="DYNEIN LIGHT INTERMEDIATE CHAIN"/>
    <property type="match status" value="1"/>
</dbReference>
<dbReference type="EnsemblMetazoa" id="CapteT20224">
    <property type="protein sequence ID" value="CapteP20224"/>
    <property type="gene ID" value="CapteG20224"/>
</dbReference>
<dbReference type="InterPro" id="IPR008467">
    <property type="entry name" value="Dynein1_light_intermed_chain"/>
</dbReference>
<evidence type="ECO:0000313" key="14">
    <source>
        <dbReference type="EnsemblMetazoa" id="CapteP20224"/>
    </source>
</evidence>
<dbReference type="AlphaFoldDB" id="R7UJC4"/>
<evidence type="ECO:0000256" key="12">
    <source>
        <dbReference type="SAM" id="MobiDB-lite"/>
    </source>
</evidence>
<feature type="compositionally biased region" description="Basic and acidic residues" evidence="12">
    <location>
        <begin position="454"/>
        <end position="472"/>
    </location>
</feature>
<dbReference type="PANTHER" id="PTHR12688">
    <property type="entry name" value="DYNEIN LIGHT INTERMEDIATE CHAIN"/>
    <property type="match status" value="1"/>
</dbReference>
<dbReference type="OrthoDB" id="27603at2759"/>
<dbReference type="EMBL" id="KB300908">
    <property type="protein sequence ID" value="ELU06193.1"/>
    <property type="molecule type" value="Genomic_DNA"/>
</dbReference>
<comment type="function">
    <text evidence="11">Acts as one of several non-catalytic accessory components of the cytoplasmic dynein 1 complex that are thought to be involved in linking dynein to cargos and to adapter proteins that regulate dynein function. Cytoplasmic dynein 1 acts as a motor for the intracellular retrograde motility of vesicles and organelles along microtubules. May play a role in binding dynein to membranous organelles or chromosomes.</text>
</comment>
<sequence>MAPVGERTDRESSSGPQNGDEEGSNLWASILSEVQSRSATKLQATKNILVLGENESGKTTLVSRLQGNEDPKKGSGLEYLYINVKDEYRDDQTRLGAWLLDGDLHHRGLLKFALNEDNFAHTLVLLVASLNNPWSVMESLQNWAEVLTTHVDRLKLPKDQLNEYKESLVRHFQDYTKPEDSASSKPRRTEDNPLHPAPHKTEDEKVLLPLSESTLSHNLGIPIIVILTKTDAISSLEKEHDYREEHFDFIQQHIRKFCLNYGAALCYTSVRDDRNCDLLNKYIAHRIYGFPFTADAQVVERDSVFIPTGWDNEKKISILYENMSGMSPNDPYEDVIARPMSRKPMQRDAEIAAEDEQLFLMKLQTQLSKTPTPSAAPGGNRESPMRSGSSVQKSNTSPRVTSSPSNAGIGPSPKKMEAGKQGGAPGNENVLANFFNSLLTKKAGAETPATPGKPTDRSAVNRDAAAELDRMTRSKKPTVTLKNQSPHNNSSSA</sequence>
<evidence type="ECO:0000313" key="13">
    <source>
        <dbReference type="EMBL" id="ELU06193.1"/>
    </source>
</evidence>
<feature type="compositionally biased region" description="Polar residues" evidence="12">
    <location>
        <begin position="386"/>
        <end position="406"/>
    </location>
</feature>
<name>R7UJC4_CAPTE</name>
<evidence type="ECO:0000256" key="4">
    <source>
        <dbReference type="ARBA" id="ARBA00022490"/>
    </source>
</evidence>
<keyword evidence="3 11" id="KW-0813">Transport</keyword>
<keyword evidence="8 11" id="KW-0243">Dynein</keyword>
<comment type="similarity">
    <text evidence="2 11">Belongs to the dynein light intermediate chain family.</text>
</comment>
<evidence type="ECO:0000256" key="10">
    <source>
        <dbReference type="ARBA" id="ARBA00023212"/>
    </source>
</evidence>
<dbReference type="GO" id="GO:0000226">
    <property type="term" value="P:microtubule cytoskeleton organization"/>
    <property type="evidence" value="ECO:0007669"/>
    <property type="project" value="TreeGrafter"/>
</dbReference>
<reference evidence="14" key="3">
    <citation type="submission" date="2015-06" db="UniProtKB">
        <authorList>
            <consortium name="EnsemblMetazoa"/>
        </authorList>
    </citation>
    <scope>IDENTIFICATION</scope>
</reference>
<proteinExistence type="inferred from homology"/>
<dbReference type="GO" id="GO:0005813">
    <property type="term" value="C:centrosome"/>
    <property type="evidence" value="ECO:0007669"/>
    <property type="project" value="TreeGrafter"/>
</dbReference>
<keyword evidence="10 11" id="KW-0206">Cytoskeleton</keyword>
<keyword evidence="15" id="KW-1185">Reference proteome</keyword>
<feature type="region of interest" description="Disordered" evidence="12">
    <location>
        <begin position="1"/>
        <end position="25"/>
    </location>
</feature>
<dbReference type="HOGENOM" id="CLU_021937_2_0_1"/>
<dbReference type="GO" id="GO:0007018">
    <property type="term" value="P:microtubule-based movement"/>
    <property type="evidence" value="ECO:0007669"/>
    <property type="project" value="InterPro"/>
</dbReference>
<keyword evidence="5 11" id="KW-0493">Microtubule</keyword>